<accession>A0AAD7R312</accession>
<sequence>MAGTLCNLVISCCLLSDALCSDWSVWMPRSIEALHGSCVLIPCAFEVHVGQRAKLKRPVNGVWRKGSQWFQGSIIQGEIVGDLMQKNCTTILDNIPINYTDNYYFRIESGFNFTFATAVAINVIASPPKPWVTPMSEVSEGTPLNLTCSAPAPCPRLPPTLTWAPPGLGDSVDRLLANPDGTKSASSTLSFTASRLYHHWRIACGAVYPLQLGGGSMRAEDAVILNVLYSPENTSALLSPSGWVPKGTNITLTCTSDGNPQVAHYTWFRARGSEVTAVGWEKKLTFSMAEDLGGLYLCEAQNPHGRQNSTTVQLTVKGVGVTLWMWGVMVGGALLLCSLLTLCMCRLRKSSKLPAIVSKGLSADEAPVYGNISTVLKPGFTVNQSRKDLEESVYSNLDMAYPGKTGCSTDQSGTPENNCELYANTITSNQ</sequence>
<feature type="transmembrane region" description="Helical" evidence="1">
    <location>
        <begin position="323"/>
        <end position="343"/>
    </location>
</feature>
<evidence type="ECO:0000256" key="2">
    <source>
        <dbReference type="SAM" id="SignalP"/>
    </source>
</evidence>
<dbReference type="AlphaFoldDB" id="A0AAD7R312"/>
<comment type="caution">
    <text evidence="4">The sequence shown here is derived from an EMBL/GenBank/DDBJ whole genome shotgun (WGS) entry which is preliminary data.</text>
</comment>
<evidence type="ECO:0000259" key="3">
    <source>
        <dbReference type="PROSITE" id="PS50835"/>
    </source>
</evidence>
<evidence type="ECO:0000256" key="1">
    <source>
        <dbReference type="SAM" id="Phobius"/>
    </source>
</evidence>
<organism evidence="4 5">
    <name type="scientific">Aldrovandia affinis</name>
    <dbReference type="NCBI Taxonomy" id="143900"/>
    <lineage>
        <taxon>Eukaryota</taxon>
        <taxon>Metazoa</taxon>
        <taxon>Chordata</taxon>
        <taxon>Craniata</taxon>
        <taxon>Vertebrata</taxon>
        <taxon>Euteleostomi</taxon>
        <taxon>Actinopterygii</taxon>
        <taxon>Neopterygii</taxon>
        <taxon>Teleostei</taxon>
        <taxon>Notacanthiformes</taxon>
        <taxon>Halosauridae</taxon>
        <taxon>Aldrovandia</taxon>
    </lineage>
</organism>
<evidence type="ECO:0000313" key="5">
    <source>
        <dbReference type="Proteomes" id="UP001221898"/>
    </source>
</evidence>
<dbReference type="PANTHER" id="PTHR46484">
    <property type="entry name" value="SI:CH211-171H4.5-RELATED"/>
    <property type="match status" value="1"/>
</dbReference>
<dbReference type="Gene3D" id="2.60.40.10">
    <property type="entry name" value="Immunoglobulins"/>
    <property type="match status" value="3"/>
</dbReference>
<dbReference type="PANTHER" id="PTHR46484:SF8">
    <property type="entry name" value="B-CELL RECEPTOR CD22-LIKE-RELATED"/>
    <property type="match status" value="1"/>
</dbReference>
<feature type="chain" id="PRO_5042060224" description="Ig-like domain-containing protein" evidence="2">
    <location>
        <begin position="21"/>
        <end position="430"/>
    </location>
</feature>
<keyword evidence="5" id="KW-1185">Reference proteome</keyword>
<dbReference type="Proteomes" id="UP001221898">
    <property type="component" value="Unassembled WGS sequence"/>
</dbReference>
<feature type="signal peptide" evidence="2">
    <location>
        <begin position="1"/>
        <end position="20"/>
    </location>
</feature>
<dbReference type="PROSITE" id="PS50835">
    <property type="entry name" value="IG_LIKE"/>
    <property type="match status" value="2"/>
</dbReference>
<dbReference type="InterPro" id="IPR003598">
    <property type="entry name" value="Ig_sub2"/>
</dbReference>
<reference evidence="4" key="1">
    <citation type="journal article" date="2023" name="Science">
        <title>Genome structures resolve the early diversification of teleost fishes.</title>
        <authorList>
            <person name="Parey E."/>
            <person name="Louis A."/>
            <person name="Montfort J."/>
            <person name="Bouchez O."/>
            <person name="Roques C."/>
            <person name="Iampietro C."/>
            <person name="Lluch J."/>
            <person name="Castinel A."/>
            <person name="Donnadieu C."/>
            <person name="Desvignes T."/>
            <person name="Floi Bucao C."/>
            <person name="Jouanno E."/>
            <person name="Wen M."/>
            <person name="Mejri S."/>
            <person name="Dirks R."/>
            <person name="Jansen H."/>
            <person name="Henkel C."/>
            <person name="Chen W.J."/>
            <person name="Zahm M."/>
            <person name="Cabau C."/>
            <person name="Klopp C."/>
            <person name="Thompson A.W."/>
            <person name="Robinson-Rechavi M."/>
            <person name="Braasch I."/>
            <person name="Lecointre G."/>
            <person name="Bobe J."/>
            <person name="Postlethwait J.H."/>
            <person name="Berthelot C."/>
            <person name="Roest Crollius H."/>
            <person name="Guiguen Y."/>
        </authorList>
    </citation>
    <scope>NUCLEOTIDE SEQUENCE</scope>
    <source>
        <strain evidence="4">NC1722</strain>
    </source>
</reference>
<evidence type="ECO:0000313" key="4">
    <source>
        <dbReference type="EMBL" id="KAJ8358220.1"/>
    </source>
</evidence>
<feature type="domain" description="Ig-like" evidence="3">
    <location>
        <begin position="130"/>
        <end position="224"/>
    </location>
</feature>
<dbReference type="InterPro" id="IPR036179">
    <property type="entry name" value="Ig-like_dom_sf"/>
</dbReference>
<name>A0AAD7R312_9TELE</name>
<dbReference type="InterPro" id="IPR003599">
    <property type="entry name" value="Ig_sub"/>
</dbReference>
<dbReference type="InterPro" id="IPR013783">
    <property type="entry name" value="Ig-like_fold"/>
</dbReference>
<dbReference type="InterPro" id="IPR007110">
    <property type="entry name" value="Ig-like_dom"/>
</dbReference>
<keyword evidence="2" id="KW-0732">Signal</keyword>
<dbReference type="SUPFAM" id="SSF48726">
    <property type="entry name" value="Immunoglobulin"/>
    <property type="match status" value="2"/>
</dbReference>
<keyword evidence="1" id="KW-1133">Transmembrane helix</keyword>
<dbReference type="SMART" id="SM00409">
    <property type="entry name" value="IG"/>
    <property type="match status" value="2"/>
</dbReference>
<protein>
    <recommendedName>
        <fullName evidence="3">Ig-like domain-containing protein</fullName>
    </recommendedName>
</protein>
<dbReference type="EMBL" id="JAINUG010001091">
    <property type="protein sequence ID" value="KAJ8358220.1"/>
    <property type="molecule type" value="Genomic_DNA"/>
</dbReference>
<dbReference type="SMART" id="SM00408">
    <property type="entry name" value="IGc2"/>
    <property type="match status" value="1"/>
</dbReference>
<feature type="domain" description="Ig-like" evidence="3">
    <location>
        <begin position="231"/>
        <end position="315"/>
    </location>
</feature>
<gene>
    <name evidence="4" type="ORF">AAFF_G00022290</name>
</gene>
<proteinExistence type="predicted"/>
<dbReference type="Pfam" id="PF13895">
    <property type="entry name" value="Ig_2"/>
    <property type="match status" value="1"/>
</dbReference>
<keyword evidence="1" id="KW-0812">Transmembrane</keyword>
<keyword evidence="1" id="KW-0472">Membrane</keyword>